<feature type="compositionally biased region" description="Polar residues" evidence="9">
    <location>
        <begin position="36"/>
        <end position="61"/>
    </location>
</feature>
<evidence type="ECO:0000256" key="5">
    <source>
        <dbReference type="ARBA" id="ARBA00022801"/>
    </source>
</evidence>
<evidence type="ECO:0000259" key="10">
    <source>
        <dbReference type="SMART" id="SM00990"/>
    </source>
</evidence>
<name>A0A8D8TF02_9HEMI</name>
<dbReference type="CDD" id="cd22326">
    <property type="entry name" value="FAN1-like"/>
    <property type="match status" value="1"/>
</dbReference>
<keyword evidence="3 8" id="KW-0540">Nuclease</keyword>
<dbReference type="GO" id="GO:0005634">
    <property type="term" value="C:nucleus"/>
    <property type="evidence" value="ECO:0007669"/>
    <property type="project" value="UniProtKB-SubCell"/>
</dbReference>
<comment type="cofactor">
    <cofactor evidence="8">
        <name>Mg(2+)</name>
        <dbReference type="ChEBI" id="CHEBI:18420"/>
    </cofactor>
    <cofactor evidence="8">
        <name>Mn(2+)</name>
        <dbReference type="ChEBI" id="CHEBI:29035"/>
    </cofactor>
</comment>
<evidence type="ECO:0000256" key="8">
    <source>
        <dbReference type="RuleBase" id="RU365033"/>
    </source>
</evidence>
<dbReference type="Pfam" id="PF08774">
    <property type="entry name" value="VRR_NUC"/>
    <property type="match status" value="1"/>
</dbReference>
<evidence type="ECO:0000256" key="6">
    <source>
        <dbReference type="ARBA" id="ARBA00022842"/>
    </source>
</evidence>
<dbReference type="InterPro" id="IPR011856">
    <property type="entry name" value="tRNA_endonuc-like_dom_sf"/>
</dbReference>
<evidence type="ECO:0000256" key="1">
    <source>
        <dbReference type="ARBA" id="ARBA00000983"/>
    </source>
</evidence>
<reference evidence="11" key="1">
    <citation type="submission" date="2021-05" db="EMBL/GenBank/DDBJ databases">
        <authorList>
            <person name="Alioto T."/>
            <person name="Alioto T."/>
            <person name="Gomez Garrido J."/>
        </authorList>
    </citation>
    <scope>NUCLEOTIDE SEQUENCE</scope>
</reference>
<dbReference type="Pfam" id="PF21170">
    <property type="entry name" value="FAN1_TPR"/>
    <property type="match status" value="1"/>
</dbReference>
<dbReference type="GO" id="GO:0004528">
    <property type="term" value="F:phosphodiesterase I activity"/>
    <property type="evidence" value="ECO:0007669"/>
    <property type="project" value="UniProtKB-EC"/>
</dbReference>
<evidence type="ECO:0000256" key="4">
    <source>
        <dbReference type="ARBA" id="ARBA00022723"/>
    </source>
</evidence>
<evidence type="ECO:0000256" key="9">
    <source>
        <dbReference type="SAM" id="MobiDB-lite"/>
    </source>
</evidence>
<keyword evidence="4 8" id="KW-0479">Metal-binding</keyword>
<keyword evidence="8" id="KW-0539">Nucleus</keyword>
<proteinExistence type="inferred from homology"/>
<dbReference type="EC" id="3.1.4.1" evidence="8"/>
<keyword evidence="8" id="KW-0234">DNA repair</keyword>
<dbReference type="InterPro" id="IPR014883">
    <property type="entry name" value="VRR_NUC"/>
</dbReference>
<dbReference type="AlphaFoldDB" id="A0A8D8TF02"/>
<evidence type="ECO:0000256" key="7">
    <source>
        <dbReference type="ARBA" id="ARBA00023211"/>
    </source>
</evidence>
<evidence type="ECO:0000256" key="3">
    <source>
        <dbReference type="ARBA" id="ARBA00022722"/>
    </source>
</evidence>
<dbReference type="Gene3D" id="3.40.1350.10">
    <property type="match status" value="1"/>
</dbReference>
<comment type="catalytic activity">
    <reaction evidence="1 8">
        <text>Hydrolytically removes 5'-nucleotides successively from the 3'-hydroxy termini of 3'-hydroxy-terminated oligonucleotides.</text>
        <dbReference type="EC" id="3.1.4.1"/>
    </reaction>
</comment>
<feature type="region of interest" description="Disordered" evidence="9">
    <location>
        <begin position="1"/>
        <end position="118"/>
    </location>
</feature>
<keyword evidence="6 8" id="KW-0460">Magnesium</keyword>
<comment type="similarity">
    <text evidence="2 8">Belongs to the FAN1 family.</text>
</comment>
<organism evidence="11">
    <name type="scientific">Cacopsylla melanoneura</name>
    <dbReference type="NCBI Taxonomy" id="428564"/>
    <lineage>
        <taxon>Eukaryota</taxon>
        <taxon>Metazoa</taxon>
        <taxon>Ecdysozoa</taxon>
        <taxon>Arthropoda</taxon>
        <taxon>Hexapoda</taxon>
        <taxon>Insecta</taxon>
        <taxon>Pterygota</taxon>
        <taxon>Neoptera</taxon>
        <taxon>Paraneoptera</taxon>
        <taxon>Hemiptera</taxon>
        <taxon>Sternorrhyncha</taxon>
        <taxon>Psylloidea</taxon>
        <taxon>Psyllidae</taxon>
        <taxon>Psyllinae</taxon>
        <taxon>Cacopsylla</taxon>
    </lineage>
</organism>
<evidence type="ECO:0000256" key="2">
    <source>
        <dbReference type="ARBA" id="ARBA00005533"/>
    </source>
</evidence>
<dbReference type="PANTHER" id="PTHR15749">
    <property type="entry name" value="FANCONI-ASSOCIATED NUCLEASE 1"/>
    <property type="match status" value="1"/>
</dbReference>
<comment type="subcellular location">
    <subcellularLocation>
        <location evidence="8">Nucleus</location>
    </subcellularLocation>
</comment>
<protein>
    <recommendedName>
        <fullName evidence="8">Fanconi-associated nuclease</fullName>
        <ecNumber evidence="8">3.1.4.1</ecNumber>
    </recommendedName>
</protein>
<dbReference type="GO" id="GO:0036297">
    <property type="term" value="P:interstrand cross-link repair"/>
    <property type="evidence" value="ECO:0007669"/>
    <property type="project" value="InterPro"/>
</dbReference>
<dbReference type="InterPro" id="IPR033315">
    <property type="entry name" value="Fan1-like"/>
</dbReference>
<feature type="compositionally biased region" description="Polar residues" evidence="9">
    <location>
        <begin position="76"/>
        <end position="94"/>
    </location>
</feature>
<feature type="compositionally biased region" description="Low complexity" evidence="9">
    <location>
        <begin position="102"/>
        <end position="112"/>
    </location>
</feature>
<evidence type="ECO:0000313" key="11">
    <source>
        <dbReference type="EMBL" id="CAG6687205.1"/>
    </source>
</evidence>
<dbReference type="GO" id="GO:0008409">
    <property type="term" value="F:5'-3' exonuclease activity"/>
    <property type="evidence" value="ECO:0007669"/>
    <property type="project" value="TreeGrafter"/>
</dbReference>
<keyword evidence="5 8" id="KW-0378">Hydrolase</keyword>
<accession>A0A8D8TF02</accession>
<keyword evidence="8" id="KW-0227">DNA damage</keyword>
<dbReference type="SMART" id="SM00990">
    <property type="entry name" value="VRR_NUC"/>
    <property type="match status" value="1"/>
</dbReference>
<sequence length="824" mass="94650">MPKRKSEEMNNPGKPKKMTKGKKDVVTTTKSVVTTHMSPSMKNHVSPSQSDKINISPSIAKNPNKFLGAGTHKKNLTQAIESNTPVEPKTPTSRTPKKRLSKFSPFKKSPQKSPRKELFPKSIETQDSDTFLNFYDRTFDKVVLVSVVQMKEWQENKQTMDHLVDLNTLQKFCSLSQSAKNIYVRLVNRKHAWLKKSSLEEKYGKNGTDVIADLYTMEEAGVIESNYEKEDLKTLLELLQVAELKDLCKELKQSFSAKNKSEMIDAIYKFAIQQRNMFGQDTQSHVKKLIQKYLGECVKLASDARDVFLSCVFLVTFPFYHELSDNVTRLNDYISRIVRTVRGEIKFPSYPLNRTCIFKSAASFRQYMEAYELCTNIDMSCKMKTSETVPLLQKVHELLRATLQDQTAMKDIRERPIYLRRYSAGYIYVKTLYSKLNEIKRDHPKLAVEVLTTLLNQTYFKEYDKGKWFEALAQIYQSPHFKDNNKAADTLLYAFKVLEKQRTDKLSEEERLAEASSGSVKKLKDLGWIKHSLMERANMLIARQKGRIDRDKADALTEWIQDIGEPLTLARVVGLGGKLMPNTNKGLKHVYMSQSSDGSRTYSSVEEQASAYFTRLGYTRYRHDEGLTLRSILYALLWDVIYAPPRYSEIWGVFHSPYQESPLDWRTSNFYERRKSKITKRLSEIKEMTPEQVVAEVMKVESEHVDESCVINWSCVSRDNVNILTNCVASITVPLLVNIGEYIIQDVDHNAQGFPDLTMWNPDKKKSIFVEVKSMNDRLSIQQKVWLHKLCEWGANACIAQLKPSAETGEEKQSNVVSSTGGIS</sequence>
<dbReference type="PANTHER" id="PTHR15749:SF4">
    <property type="entry name" value="FANCONI-ASSOCIATED NUCLEASE 1"/>
    <property type="match status" value="1"/>
</dbReference>
<dbReference type="GO" id="GO:0070336">
    <property type="term" value="F:flap-structured DNA binding"/>
    <property type="evidence" value="ECO:0007669"/>
    <property type="project" value="TreeGrafter"/>
</dbReference>
<comment type="function">
    <text evidence="8">Nuclease required for the repair of DNA interstrand cross-links (ICL). Acts as a 5'-3' exonuclease that anchors at a cut end of DNA and cleaves DNA successively at every third nucleotide, allowing to excise an ICL from one strand through flanking incisions.</text>
</comment>
<dbReference type="GO" id="GO:0017108">
    <property type="term" value="F:5'-flap endonuclease activity"/>
    <property type="evidence" value="ECO:0007669"/>
    <property type="project" value="TreeGrafter"/>
</dbReference>
<dbReference type="InterPro" id="IPR049126">
    <property type="entry name" value="FAN1-like_TPR"/>
</dbReference>
<dbReference type="GO" id="GO:0046872">
    <property type="term" value="F:metal ion binding"/>
    <property type="evidence" value="ECO:0007669"/>
    <property type="project" value="UniProtKB-KW"/>
</dbReference>
<keyword evidence="7 8" id="KW-0464">Manganese</keyword>
<dbReference type="EMBL" id="HBUF01280461">
    <property type="protein sequence ID" value="CAG6687205.1"/>
    <property type="molecule type" value="Transcribed_RNA"/>
</dbReference>
<feature type="compositionally biased region" description="Low complexity" evidence="9">
    <location>
        <begin position="26"/>
        <end position="35"/>
    </location>
</feature>
<feature type="domain" description="VRR-NUC" evidence="10">
    <location>
        <begin position="685"/>
        <end position="804"/>
    </location>
</feature>
<dbReference type="InterPro" id="IPR049132">
    <property type="entry name" value="FAN1-like_euk"/>
</dbReference>